<organism evidence="1 2">
    <name type="scientific">Candidatus Fervidibacter japonicus</name>
    <dbReference type="NCBI Taxonomy" id="2035412"/>
    <lineage>
        <taxon>Bacteria</taxon>
        <taxon>Candidatus Fervidibacterota</taxon>
        <taxon>Candidatus Fervidibacter</taxon>
    </lineage>
</organism>
<reference evidence="2" key="1">
    <citation type="submission" date="2017-09" db="EMBL/GenBank/DDBJ databases">
        <title>Metaegenomics of thermophilic ammonia-oxidizing enrichment culture.</title>
        <authorList>
            <person name="Kato S."/>
            <person name="Suzuki K."/>
        </authorList>
    </citation>
    <scope>NUCLEOTIDE SEQUENCE [LARGE SCALE GENOMIC DNA]</scope>
</reference>
<dbReference type="AlphaFoldDB" id="A0A2H5XA72"/>
<proteinExistence type="predicted"/>
<accession>A0A2H5XA72</accession>
<dbReference type="EMBL" id="BEHT01000006">
    <property type="protein sequence ID" value="GBC98088.1"/>
    <property type="molecule type" value="Genomic_DNA"/>
</dbReference>
<sequence length="29" mass="3274">MRLPELPSWLILIMVGLGDIIEGKEVTCF</sequence>
<evidence type="ECO:0000313" key="1">
    <source>
        <dbReference type="EMBL" id="GBC98088.1"/>
    </source>
</evidence>
<gene>
    <name evidence="1" type="ORF">HRbin17_00584</name>
</gene>
<comment type="caution">
    <text evidence="1">The sequence shown here is derived from an EMBL/GenBank/DDBJ whole genome shotgun (WGS) entry which is preliminary data.</text>
</comment>
<dbReference type="Proteomes" id="UP000236173">
    <property type="component" value="Unassembled WGS sequence"/>
</dbReference>
<protein>
    <submittedName>
        <fullName evidence="1">Uncharacterized protein</fullName>
    </submittedName>
</protein>
<name>A0A2H5XA72_9BACT</name>
<evidence type="ECO:0000313" key="2">
    <source>
        <dbReference type="Proteomes" id="UP000236173"/>
    </source>
</evidence>